<dbReference type="Pfam" id="PF13579">
    <property type="entry name" value="Glyco_trans_4_4"/>
    <property type="match status" value="1"/>
</dbReference>
<keyword evidence="4" id="KW-1185">Reference proteome</keyword>
<dbReference type="KEGG" id="acru:HHL28_09365"/>
<sequence>MDIALGMSARGHTVHVVYSPLRADPALLAELAVDARVVTSAIPMRREPHPSDALALARIAAYLSKNGPFDILHGHSSKGGLYARLLGLLGTAASIYTPHAFMTLSPGLSAAESRLYRTVEGVLGGMSSKVVCTSTQEKEHAQTLGIPARKLAVIRNGIDAKGFEPATDLRAELGLAPEKLLVGFVGRLEYQKGVDVLLRAARMALDSYPALHFAIIGSGSLEDDLKSRAFLMGLKDNVSWLGGRKARACFQSFDLLAMPSRYEGMPYTLLEALHCGVPVVCSDFGGVSDTIRDRVNGMIFPMEDAATFATRLVELAKDPALRAGLSASASNMSRHFTVERMCAELEALYYGRPVRKARITVVRDGSHPQASAVPAAGD</sequence>
<evidence type="ECO:0000259" key="2">
    <source>
        <dbReference type="Pfam" id="PF13579"/>
    </source>
</evidence>
<dbReference type="PANTHER" id="PTHR12526">
    <property type="entry name" value="GLYCOSYLTRANSFERASE"/>
    <property type="match status" value="1"/>
</dbReference>
<dbReference type="AlphaFoldDB" id="A0A858R788"/>
<reference evidence="3" key="1">
    <citation type="submission" date="2020-04" db="EMBL/GenBank/DDBJ databases">
        <title>A desert anoxygenic phototrophic bacterium fixes CO2 using RubisCO under aerobic conditions.</title>
        <authorList>
            <person name="Tang K."/>
        </authorList>
    </citation>
    <scope>NUCLEOTIDE SEQUENCE [LARGE SCALE GENOMIC DNA]</scope>
    <source>
        <strain evidence="3">MIMtkB3</strain>
    </source>
</reference>
<dbReference type="InterPro" id="IPR001296">
    <property type="entry name" value="Glyco_trans_1"/>
</dbReference>
<gene>
    <name evidence="3" type="ORF">HHL28_09365</name>
</gene>
<dbReference type="CDD" id="cd03801">
    <property type="entry name" value="GT4_PimA-like"/>
    <property type="match status" value="1"/>
</dbReference>
<feature type="domain" description="Glycosyltransferase subfamily 4-like N-terminal" evidence="2">
    <location>
        <begin position="2"/>
        <end position="157"/>
    </location>
</feature>
<dbReference type="PANTHER" id="PTHR12526:SF630">
    <property type="entry name" value="GLYCOSYLTRANSFERASE"/>
    <property type="match status" value="1"/>
</dbReference>
<evidence type="ECO:0000313" key="4">
    <source>
        <dbReference type="Proteomes" id="UP000501891"/>
    </source>
</evidence>
<proteinExistence type="predicted"/>
<dbReference type="InterPro" id="IPR028098">
    <property type="entry name" value="Glyco_trans_4-like_N"/>
</dbReference>
<dbReference type="SUPFAM" id="SSF53756">
    <property type="entry name" value="UDP-Glycosyltransferase/glycogen phosphorylase"/>
    <property type="match status" value="1"/>
</dbReference>
<evidence type="ECO:0000259" key="1">
    <source>
        <dbReference type="Pfam" id="PF00534"/>
    </source>
</evidence>
<accession>A0A858R788</accession>
<dbReference type="Proteomes" id="UP000501891">
    <property type="component" value="Chromosome"/>
</dbReference>
<dbReference type="EMBL" id="CP051775">
    <property type="protein sequence ID" value="QJE73271.1"/>
    <property type="molecule type" value="Genomic_DNA"/>
</dbReference>
<dbReference type="GO" id="GO:0016757">
    <property type="term" value="F:glycosyltransferase activity"/>
    <property type="evidence" value="ECO:0007669"/>
    <property type="project" value="InterPro"/>
</dbReference>
<name>A0A858R788_9PROT</name>
<organism evidence="3 4">
    <name type="scientific">Aerophototrophica crusticola</name>
    <dbReference type="NCBI Taxonomy" id="1709002"/>
    <lineage>
        <taxon>Bacteria</taxon>
        <taxon>Pseudomonadati</taxon>
        <taxon>Pseudomonadota</taxon>
        <taxon>Alphaproteobacteria</taxon>
        <taxon>Rhodospirillales</taxon>
        <taxon>Rhodospirillaceae</taxon>
        <taxon>Aerophototrophica</taxon>
    </lineage>
</organism>
<protein>
    <submittedName>
        <fullName evidence="3">Glycosyltransferase family 4 protein</fullName>
    </submittedName>
</protein>
<dbReference type="Pfam" id="PF00534">
    <property type="entry name" value="Glycos_transf_1"/>
    <property type="match status" value="1"/>
</dbReference>
<dbReference type="Gene3D" id="3.40.50.2000">
    <property type="entry name" value="Glycogen Phosphorylase B"/>
    <property type="match status" value="2"/>
</dbReference>
<feature type="domain" description="Glycosyl transferase family 1" evidence="1">
    <location>
        <begin position="168"/>
        <end position="329"/>
    </location>
</feature>
<evidence type="ECO:0000313" key="3">
    <source>
        <dbReference type="EMBL" id="QJE73271.1"/>
    </source>
</evidence>